<dbReference type="PROSITE" id="PS50949">
    <property type="entry name" value="HTH_GNTR"/>
    <property type="match status" value="1"/>
</dbReference>
<evidence type="ECO:0000256" key="3">
    <source>
        <dbReference type="ARBA" id="ARBA00023163"/>
    </source>
</evidence>
<dbReference type="Gene3D" id="1.10.10.10">
    <property type="entry name" value="Winged helix-like DNA-binding domain superfamily/Winged helix DNA-binding domain"/>
    <property type="match status" value="1"/>
</dbReference>
<organism evidence="5 6">
    <name type="scientific">Paenibacillus validus</name>
    <dbReference type="NCBI Taxonomy" id="44253"/>
    <lineage>
        <taxon>Bacteria</taxon>
        <taxon>Bacillati</taxon>
        <taxon>Bacillota</taxon>
        <taxon>Bacilli</taxon>
        <taxon>Bacillales</taxon>
        <taxon>Paenibacillaceae</taxon>
        <taxon>Paenibacillus</taxon>
    </lineage>
</organism>
<evidence type="ECO:0000259" key="4">
    <source>
        <dbReference type="PROSITE" id="PS50949"/>
    </source>
</evidence>
<evidence type="ECO:0000256" key="1">
    <source>
        <dbReference type="ARBA" id="ARBA00023015"/>
    </source>
</evidence>
<name>A0A7X2Z9M2_9BACL</name>
<dbReference type="PANTHER" id="PTHR43537:SF24">
    <property type="entry name" value="GLUCONATE OPERON TRANSCRIPTIONAL REPRESSOR"/>
    <property type="match status" value="1"/>
</dbReference>
<dbReference type="InterPro" id="IPR036390">
    <property type="entry name" value="WH_DNA-bd_sf"/>
</dbReference>
<dbReference type="InterPro" id="IPR011711">
    <property type="entry name" value="GntR_C"/>
</dbReference>
<dbReference type="InterPro" id="IPR000524">
    <property type="entry name" value="Tscrpt_reg_HTH_GntR"/>
</dbReference>
<dbReference type="EMBL" id="WNZX01000003">
    <property type="protein sequence ID" value="MUG70280.1"/>
    <property type="molecule type" value="Genomic_DNA"/>
</dbReference>
<accession>A0A7X2Z9M2</accession>
<proteinExistence type="predicted"/>
<dbReference type="SMART" id="SM00895">
    <property type="entry name" value="FCD"/>
    <property type="match status" value="1"/>
</dbReference>
<dbReference type="SMART" id="SM00345">
    <property type="entry name" value="HTH_GNTR"/>
    <property type="match status" value="1"/>
</dbReference>
<dbReference type="SUPFAM" id="SSF48008">
    <property type="entry name" value="GntR ligand-binding domain-like"/>
    <property type="match status" value="1"/>
</dbReference>
<dbReference type="InterPro" id="IPR036388">
    <property type="entry name" value="WH-like_DNA-bd_sf"/>
</dbReference>
<gene>
    <name evidence="5" type="ORF">GNP93_06260</name>
</gene>
<dbReference type="GO" id="GO:0003677">
    <property type="term" value="F:DNA binding"/>
    <property type="evidence" value="ECO:0007669"/>
    <property type="project" value="UniProtKB-KW"/>
</dbReference>
<dbReference type="Proteomes" id="UP000450917">
    <property type="component" value="Unassembled WGS sequence"/>
</dbReference>
<dbReference type="Pfam" id="PF07729">
    <property type="entry name" value="FCD"/>
    <property type="match status" value="1"/>
</dbReference>
<keyword evidence="2" id="KW-0238">DNA-binding</keyword>
<protein>
    <submittedName>
        <fullName evidence="5">FCD domain-containing protein</fullName>
    </submittedName>
</protein>
<feature type="domain" description="HTH gntR-type" evidence="4">
    <location>
        <begin position="13"/>
        <end position="80"/>
    </location>
</feature>
<comment type="caution">
    <text evidence="5">The sequence shown here is derived from an EMBL/GenBank/DDBJ whole genome shotgun (WGS) entry which is preliminary data.</text>
</comment>
<keyword evidence="6" id="KW-1185">Reference proteome</keyword>
<dbReference type="AlphaFoldDB" id="A0A7X2Z9M2"/>
<evidence type="ECO:0000313" key="6">
    <source>
        <dbReference type="Proteomes" id="UP000450917"/>
    </source>
</evidence>
<sequence length="228" mass="26643">MEDVAVNKMDLSLSKTIRTYEYIKDGLKSGRWVFGDEISVVEVADELEVSRRPVIDALKKLEAEYFVEIVPQTGCRVKKYSQDEMADHFLTVMALEGMAAYLAAQRREDREVNELYLINEQLEKVINERFSRDRYFHENRELHYVILKMSRSEKLLSMTKSQWDLNDFFLCNIPLFEQNLNRTITEHEMIIEKIADKDAVGARTLMETHIHTFATLVQKKIVPNSSSL</sequence>
<dbReference type="GO" id="GO:0003700">
    <property type="term" value="F:DNA-binding transcription factor activity"/>
    <property type="evidence" value="ECO:0007669"/>
    <property type="project" value="InterPro"/>
</dbReference>
<dbReference type="Gene3D" id="1.20.120.530">
    <property type="entry name" value="GntR ligand-binding domain-like"/>
    <property type="match status" value="1"/>
</dbReference>
<dbReference type="SUPFAM" id="SSF46785">
    <property type="entry name" value="Winged helix' DNA-binding domain"/>
    <property type="match status" value="1"/>
</dbReference>
<dbReference type="PANTHER" id="PTHR43537">
    <property type="entry name" value="TRANSCRIPTIONAL REGULATOR, GNTR FAMILY"/>
    <property type="match status" value="1"/>
</dbReference>
<keyword evidence="3" id="KW-0804">Transcription</keyword>
<reference evidence="5 6" key="1">
    <citation type="submission" date="2019-11" db="EMBL/GenBank/DDBJ databases">
        <title>Draft genome sequences of five Paenibacillus species of dairy origin.</title>
        <authorList>
            <person name="Olajide A.M."/>
            <person name="Chen S."/>
            <person name="Lapointe G."/>
        </authorList>
    </citation>
    <scope>NUCLEOTIDE SEQUENCE [LARGE SCALE GENOMIC DNA]</scope>
    <source>
        <strain evidence="5 6">2CS3</strain>
    </source>
</reference>
<evidence type="ECO:0000256" key="2">
    <source>
        <dbReference type="ARBA" id="ARBA00023125"/>
    </source>
</evidence>
<dbReference type="Pfam" id="PF00392">
    <property type="entry name" value="GntR"/>
    <property type="match status" value="1"/>
</dbReference>
<dbReference type="InterPro" id="IPR008920">
    <property type="entry name" value="TF_FadR/GntR_C"/>
</dbReference>
<keyword evidence="1" id="KW-0805">Transcription regulation</keyword>
<evidence type="ECO:0000313" key="5">
    <source>
        <dbReference type="EMBL" id="MUG70280.1"/>
    </source>
</evidence>